<keyword evidence="1" id="KW-0732">Signal</keyword>
<evidence type="ECO:0000313" key="10">
    <source>
        <dbReference type="EMBL" id="KAE9319856.1"/>
    </source>
</evidence>
<evidence type="ECO:0000313" key="2">
    <source>
        <dbReference type="EMBL" id="KAE8946772.1"/>
    </source>
</evidence>
<dbReference type="Proteomes" id="UP000476176">
    <property type="component" value="Unassembled WGS sequence"/>
</dbReference>
<dbReference type="EMBL" id="QXGC01000571">
    <property type="protein sequence ID" value="KAE9229301.1"/>
    <property type="molecule type" value="Genomic_DNA"/>
</dbReference>
<evidence type="ECO:0008006" key="20">
    <source>
        <dbReference type="Google" id="ProtNLM"/>
    </source>
</evidence>
<evidence type="ECO:0000313" key="19">
    <source>
        <dbReference type="Proteomes" id="UP000488956"/>
    </source>
</evidence>
<evidence type="ECO:0000313" key="7">
    <source>
        <dbReference type="EMBL" id="KAE9223768.1"/>
    </source>
</evidence>
<dbReference type="EMBL" id="QXFZ01000247">
    <property type="protein sequence ID" value="KAE9124835.1"/>
    <property type="molecule type" value="Genomic_DNA"/>
</dbReference>
<evidence type="ECO:0000313" key="13">
    <source>
        <dbReference type="Proteomes" id="UP000437068"/>
    </source>
</evidence>
<evidence type="ECO:0000313" key="14">
    <source>
        <dbReference type="Proteomes" id="UP000440367"/>
    </source>
</evidence>
<sequence length="166" mass="18556">MCLCSWYRRASPTCCSHWILLLTGATKSSTGRNTTRTLAWHSATQASKPRRAIPRCLATTPLPTGHLTGSTPSPLLMPRRPSRFVALGLNMPFRWISYPPPLKDILSPDFDVNEWHIAYQHLVNDEAGSWFSCLRRIGTPPNGREAACSAASRTAWTCRPMSMRLC</sequence>
<evidence type="ECO:0000313" key="15">
    <source>
        <dbReference type="Proteomes" id="UP000440732"/>
    </source>
</evidence>
<name>A0A6A4A0J4_9STRA</name>
<protein>
    <recommendedName>
        <fullName evidence="20">Acetyl-coenzyme A synthetase N-terminal domain-containing protein</fullName>
    </recommendedName>
</protein>
<dbReference type="Proteomes" id="UP000488956">
    <property type="component" value="Unassembled WGS sequence"/>
</dbReference>
<evidence type="ECO:0000256" key="1">
    <source>
        <dbReference type="SAM" id="SignalP"/>
    </source>
</evidence>
<keyword evidence="12" id="KW-1185">Reference proteome</keyword>
<evidence type="ECO:0000313" key="5">
    <source>
        <dbReference type="EMBL" id="KAE9124835.1"/>
    </source>
</evidence>
<evidence type="ECO:0000313" key="17">
    <source>
        <dbReference type="Proteomes" id="UP000460718"/>
    </source>
</evidence>
<dbReference type="Proteomes" id="UP000433483">
    <property type="component" value="Unassembled WGS sequence"/>
</dbReference>
<dbReference type="AlphaFoldDB" id="A0A6A4A0J4"/>
<dbReference type="Proteomes" id="UP000460718">
    <property type="component" value="Unassembled WGS sequence"/>
</dbReference>
<evidence type="ECO:0000313" key="9">
    <source>
        <dbReference type="EMBL" id="KAE9245298.1"/>
    </source>
</evidence>
<feature type="chain" id="PRO_5036166909" description="Acetyl-coenzyme A synthetase N-terminal domain-containing protein" evidence="1">
    <location>
        <begin position="32"/>
        <end position="166"/>
    </location>
</feature>
<evidence type="ECO:0000313" key="12">
    <source>
        <dbReference type="Proteomes" id="UP000433483"/>
    </source>
</evidence>
<dbReference type="EMBL" id="QXGD01000268">
    <property type="protein sequence ID" value="KAE9245298.1"/>
    <property type="molecule type" value="Genomic_DNA"/>
</dbReference>
<dbReference type="Proteomes" id="UP000437068">
    <property type="component" value="Unassembled WGS sequence"/>
</dbReference>
<feature type="signal peptide" evidence="1">
    <location>
        <begin position="1"/>
        <end position="31"/>
    </location>
</feature>
<dbReference type="Proteomes" id="UP000441208">
    <property type="component" value="Unassembled WGS sequence"/>
</dbReference>
<evidence type="ECO:0000313" key="11">
    <source>
        <dbReference type="Proteomes" id="UP000429523"/>
    </source>
</evidence>
<evidence type="ECO:0000313" key="3">
    <source>
        <dbReference type="EMBL" id="KAE9008700.1"/>
    </source>
</evidence>
<dbReference type="Proteomes" id="UP000440367">
    <property type="component" value="Unassembled WGS sequence"/>
</dbReference>
<evidence type="ECO:0000313" key="8">
    <source>
        <dbReference type="EMBL" id="KAE9229301.1"/>
    </source>
</evidence>
<dbReference type="Proteomes" id="UP000440732">
    <property type="component" value="Unassembled WGS sequence"/>
</dbReference>
<gene>
    <name evidence="10" type="ORF">PF001_g5686</name>
    <name evidence="9" type="ORF">PF002_g7313</name>
    <name evidence="8" type="ORF">PF004_g10809</name>
    <name evidence="7" type="ORF">PF005_g6169</name>
    <name evidence="6" type="ORF">PF006_g11995</name>
    <name evidence="5" type="ORF">PF007_g6565</name>
    <name evidence="2" type="ORF">PF009_g3584</name>
    <name evidence="4" type="ORF">PF010_g11275</name>
    <name evidence="3" type="ORF">PF011_g10598</name>
</gene>
<dbReference type="EMBL" id="QXGE01000215">
    <property type="protein sequence ID" value="KAE9319856.1"/>
    <property type="molecule type" value="Genomic_DNA"/>
</dbReference>
<dbReference type="EMBL" id="QXFW01000559">
    <property type="protein sequence ID" value="KAE9008700.1"/>
    <property type="molecule type" value="Genomic_DNA"/>
</dbReference>
<reference evidence="11 12" key="1">
    <citation type="submission" date="2018-08" db="EMBL/GenBank/DDBJ databases">
        <title>Genomic investigation of the strawberry pathogen Phytophthora fragariae indicates pathogenicity is determined by transcriptional variation in three key races.</title>
        <authorList>
            <person name="Adams T.M."/>
            <person name="Armitage A.D."/>
            <person name="Sobczyk M.K."/>
            <person name="Bates H.J."/>
            <person name="Dunwell J.M."/>
            <person name="Nellist C.F."/>
            <person name="Harrison R.J."/>
        </authorList>
    </citation>
    <scope>NUCLEOTIDE SEQUENCE [LARGE SCALE GENOMIC DNA]</scope>
    <source>
        <strain evidence="10 13">A4</strain>
        <strain evidence="9 14">BC-1</strain>
        <strain evidence="8 18">BC-23</strain>
        <strain evidence="7 12">NOV-27</strain>
        <strain evidence="6 15">NOV-5</strain>
        <strain evidence="5 16">NOV-71</strain>
        <strain evidence="2 11">NOV-9</strain>
        <strain evidence="4 19">ONT-3</strain>
        <strain evidence="3 17">SCRP245</strain>
    </source>
</reference>
<dbReference type="Proteomes" id="UP000429523">
    <property type="component" value="Unassembled WGS sequence"/>
</dbReference>
<dbReference type="EMBL" id="QXGA01000658">
    <property type="protein sequence ID" value="KAE9142933.1"/>
    <property type="molecule type" value="Genomic_DNA"/>
</dbReference>
<organism evidence="9 14">
    <name type="scientific">Phytophthora fragariae</name>
    <dbReference type="NCBI Taxonomy" id="53985"/>
    <lineage>
        <taxon>Eukaryota</taxon>
        <taxon>Sar</taxon>
        <taxon>Stramenopiles</taxon>
        <taxon>Oomycota</taxon>
        <taxon>Peronosporomycetes</taxon>
        <taxon>Peronosporales</taxon>
        <taxon>Peronosporaceae</taxon>
        <taxon>Phytophthora</taxon>
    </lineage>
</organism>
<dbReference type="EMBL" id="QXFX01000593">
    <property type="protein sequence ID" value="KAE9110126.1"/>
    <property type="molecule type" value="Genomic_DNA"/>
</dbReference>
<dbReference type="EMBL" id="QXGF01000104">
    <property type="protein sequence ID" value="KAE8946772.1"/>
    <property type="molecule type" value="Genomic_DNA"/>
</dbReference>
<proteinExistence type="predicted"/>
<evidence type="ECO:0000313" key="6">
    <source>
        <dbReference type="EMBL" id="KAE9142933.1"/>
    </source>
</evidence>
<evidence type="ECO:0000313" key="16">
    <source>
        <dbReference type="Proteomes" id="UP000441208"/>
    </source>
</evidence>
<dbReference type="EMBL" id="QXGB01000225">
    <property type="protein sequence ID" value="KAE9223768.1"/>
    <property type="molecule type" value="Genomic_DNA"/>
</dbReference>
<accession>A0A6A4A0J4</accession>
<comment type="caution">
    <text evidence="9">The sequence shown here is derived from an EMBL/GenBank/DDBJ whole genome shotgun (WGS) entry which is preliminary data.</text>
</comment>
<evidence type="ECO:0000313" key="18">
    <source>
        <dbReference type="Proteomes" id="UP000476176"/>
    </source>
</evidence>
<evidence type="ECO:0000313" key="4">
    <source>
        <dbReference type="EMBL" id="KAE9110126.1"/>
    </source>
</evidence>